<sequence length="1288" mass="141292">MHQSRVLSAHSSQANCGTCVAITASDEQNSIRTFSPTCVQADQCNLSNSGNCDAYCSSRTPDGQPTHMSTIDTSSRTGTRHNLHCSSRPDNTPVQFNGVCHERSLFYGTGSFSDESGDKTLSESGLNEPSNCHQLSVSHQCSCNSQHATQRQSPRTIKTGRYFSNNHSAYQDGNLIRAATVDPRGASGPLSTNPTIAPNSFTEAAPLSNIHPLRADFGNASYELSEDLQAKEVELIERSYGGRLRAQRAARIIQTVYRDYRLRTEYARLCMENCSKRKIQDHDSILPTTGLHQTSSSPSGRQTSVKLELRRSENQSSRSSGSLEDLVLEQAYVDWALKAATEQLSCGVSSNSDSTGAISFDRTSHNSGTSRSNDKALAEDNQIASSSCEGIVQDHCHAELCHDHETNFSVGSRPSNHRTGPTCSAIYPLVARDTNSHHTIPNTNFTQCSCLTRTTAAVLSCEIQRRRTSPIRKLSSPTLTRRSQPRFEHSCGDSVMPSSQRSHSGLKGSSTTPGLLSSQGDCHSVLVPNKPSDPSLSALPCWSQQGSCVCQCSKCSRSNGACTHPAGLSPADHINSFTSVNVKRPVLTNGVAPDASRLCSRTCSRHTTHHPSSHNSSSANACHNTSRPVLVALPTSVAYCSSSGHSWNSSTLAQHQLTGLAIEQMKHTHLFVPTQCRASHAPQQSLTRVLPSDGQHSIPSLQPLPLQIIKQQARNAEKRRKRIYRIGLNMFNKSAVKGIDFLVKCGFLDCSPETIARFLLTRKGLSRVAIGDYLGNTKDELAMATTRQFMRELDFRELEVDEALRLLLSCFRTPGESQKIVHLLTEFQSAYIEQNPARVKAQFRNIDSVMVLAYAIVMLHTDMYSPNVRPQSKMTRDEFVRNLRGVDGGEDLDRNLLLAIYDRIRLREMSVAPDHTDQVRKIQQHLTGPLRPINLALPQRRLVCYCRLYEVPDKHKKERPGAHQREVFLFNDLLLITKAVQKKRRDAAIAYQVRLSLNLLGVRILAFETIHHPNGLELVLPLSQHVSINAKESGLTGTSLTPDGRARILVTLNTKTASDRVRFMEDLHECILEVTEADRVRIDEEMAKQVIQRKRFIKQGSVTVGCAGLSVGGGGGGSGAGGPAVNKALDERRMRPTLNSTIRQGHPVETVHSSGERQASMPPFVTSQQQFNQQHKQQPHQHPGVVLTSFSRHAVTHNQPPTNGSGLPNTSSTCICKLNQSSRHGETITTRELAMRPEKLEARQTKVAGTPAEEAQRLSGDSGLLADLETPTSQTSHPLGSYSSGSSG</sequence>
<name>A0A8T1MQ75_CLOSI</name>
<dbReference type="Pfam" id="PF16453">
    <property type="entry name" value="IQ_SEC7_PH"/>
    <property type="match status" value="1"/>
</dbReference>
<reference evidence="1 2" key="1">
    <citation type="journal article" date="2018" name="Biotechnol. Adv.">
        <title>Improved genomic resources and new bioinformatic workflow for the carcinogenic parasite Clonorchis sinensis: Biotechnological implications.</title>
        <authorList>
            <person name="Wang D."/>
            <person name="Korhonen P.K."/>
            <person name="Gasser R.B."/>
            <person name="Young N.D."/>
        </authorList>
    </citation>
    <scope>NUCLEOTIDE SEQUENCE [LARGE SCALE GENOMIC DNA]</scope>
    <source>
        <strain evidence="1">Cs-k2</strain>
    </source>
</reference>
<organism evidence="1 2">
    <name type="scientific">Clonorchis sinensis</name>
    <name type="common">Chinese liver fluke</name>
    <dbReference type="NCBI Taxonomy" id="79923"/>
    <lineage>
        <taxon>Eukaryota</taxon>
        <taxon>Metazoa</taxon>
        <taxon>Spiralia</taxon>
        <taxon>Lophotrochozoa</taxon>
        <taxon>Platyhelminthes</taxon>
        <taxon>Trematoda</taxon>
        <taxon>Digenea</taxon>
        <taxon>Opisthorchiida</taxon>
        <taxon>Opisthorchiata</taxon>
        <taxon>Opisthorchiidae</taxon>
        <taxon>Clonorchis</taxon>
    </lineage>
</organism>
<proteinExistence type="predicted"/>
<dbReference type="PROSITE" id="PS50096">
    <property type="entry name" value="IQ"/>
    <property type="match status" value="1"/>
</dbReference>
<dbReference type="EMBL" id="NIRI02000042">
    <property type="protein sequence ID" value="KAG5451078.1"/>
    <property type="molecule type" value="Genomic_DNA"/>
</dbReference>
<dbReference type="CDD" id="cd00171">
    <property type="entry name" value="Sec7"/>
    <property type="match status" value="1"/>
</dbReference>
<keyword evidence="2" id="KW-1185">Reference proteome</keyword>
<dbReference type="InterPro" id="IPR011993">
    <property type="entry name" value="PH-like_dom_sf"/>
</dbReference>
<dbReference type="InterPro" id="IPR035999">
    <property type="entry name" value="Sec7_dom_sf"/>
</dbReference>
<dbReference type="SUPFAM" id="SSF48425">
    <property type="entry name" value="Sec7 domain"/>
    <property type="match status" value="1"/>
</dbReference>
<protein>
    <submittedName>
        <fullName evidence="1">IQ motif and S7 domain-containing protein 1</fullName>
    </submittedName>
</protein>
<reference evidence="1 2" key="2">
    <citation type="journal article" date="2021" name="Genomics">
        <title>High-quality reference genome for Clonorchis sinensis.</title>
        <authorList>
            <person name="Young N.D."/>
            <person name="Stroehlein A.J."/>
            <person name="Kinkar L."/>
            <person name="Wang T."/>
            <person name="Sohn W.M."/>
            <person name="Chang B.C.H."/>
            <person name="Kaur P."/>
            <person name="Weisz D."/>
            <person name="Dudchenko O."/>
            <person name="Aiden E.L."/>
            <person name="Korhonen P.K."/>
            <person name="Gasser R.B."/>
        </authorList>
    </citation>
    <scope>NUCLEOTIDE SEQUENCE [LARGE SCALE GENOMIC DNA]</scope>
    <source>
        <strain evidence="1">Cs-k2</strain>
    </source>
</reference>
<dbReference type="PANTHER" id="PTHR10663">
    <property type="entry name" value="GUANYL-NUCLEOTIDE EXCHANGE FACTOR"/>
    <property type="match status" value="1"/>
</dbReference>
<dbReference type="GO" id="GO:0005085">
    <property type="term" value="F:guanyl-nucleotide exchange factor activity"/>
    <property type="evidence" value="ECO:0007669"/>
    <property type="project" value="InterPro"/>
</dbReference>
<dbReference type="SMART" id="SM00222">
    <property type="entry name" value="Sec7"/>
    <property type="match status" value="1"/>
</dbReference>
<dbReference type="GO" id="GO:0030036">
    <property type="term" value="P:actin cytoskeleton organization"/>
    <property type="evidence" value="ECO:0007669"/>
    <property type="project" value="TreeGrafter"/>
</dbReference>
<dbReference type="Gene3D" id="1.10.220.20">
    <property type="match status" value="1"/>
</dbReference>
<dbReference type="Pfam" id="PF01369">
    <property type="entry name" value="Sec7"/>
    <property type="match status" value="1"/>
</dbReference>
<dbReference type="GO" id="GO:0032012">
    <property type="term" value="P:regulation of ARF protein signal transduction"/>
    <property type="evidence" value="ECO:0007669"/>
    <property type="project" value="InterPro"/>
</dbReference>
<dbReference type="InterPro" id="IPR000904">
    <property type="entry name" value="Sec7_dom"/>
</dbReference>
<dbReference type="GO" id="GO:0005737">
    <property type="term" value="C:cytoplasm"/>
    <property type="evidence" value="ECO:0007669"/>
    <property type="project" value="UniProtKB-SubCell"/>
</dbReference>
<dbReference type="OrthoDB" id="430364at2759"/>
<dbReference type="Gene3D" id="2.30.29.30">
    <property type="entry name" value="Pleckstrin-homology domain (PH domain)/Phosphotyrosine-binding domain (PTB)"/>
    <property type="match status" value="1"/>
</dbReference>
<dbReference type="Proteomes" id="UP000286415">
    <property type="component" value="Unassembled WGS sequence"/>
</dbReference>
<evidence type="ECO:0000313" key="1">
    <source>
        <dbReference type="EMBL" id="KAG5451078.1"/>
    </source>
</evidence>
<dbReference type="InterPro" id="IPR033742">
    <property type="entry name" value="IQSEC_PH"/>
</dbReference>
<accession>A0A8T1MQ75</accession>
<dbReference type="InterPro" id="IPR023394">
    <property type="entry name" value="Sec7_C_sf"/>
</dbReference>
<dbReference type="PANTHER" id="PTHR10663:SF342">
    <property type="entry name" value="FI21420P1"/>
    <property type="match status" value="1"/>
</dbReference>
<gene>
    <name evidence="1" type="ORF">CSKR_105575</name>
</gene>
<dbReference type="CDD" id="cd13318">
    <property type="entry name" value="PH_IQSEC"/>
    <property type="match status" value="1"/>
</dbReference>
<dbReference type="PROSITE" id="PS50190">
    <property type="entry name" value="SEC7"/>
    <property type="match status" value="1"/>
</dbReference>
<dbReference type="Gene3D" id="1.10.1000.11">
    <property type="entry name" value="Arf Nucleotide-binding Site Opener,domain 2"/>
    <property type="match status" value="1"/>
</dbReference>
<dbReference type="SUPFAM" id="SSF50729">
    <property type="entry name" value="PH domain-like"/>
    <property type="match status" value="1"/>
</dbReference>
<evidence type="ECO:0000313" key="2">
    <source>
        <dbReference type="Proteomes" id="UP000286415"/>
    </source>
</evidence>
<comment type="caution">
    <text evidence="1">The sequence shown here is derived from an EMBL/GenBank/DDBJ whole genome shotgun (WGS) entry which is preliminary data.</text>
</comment>